<evidence type="ECO:0000313" key="2">
    <source>
        <dbReference type="EMBL" id="CAG8743809.1"/>
    </source>
</evidence>
<name>A0ABN7V8J0_GIGMA</name>
<dbReference type="Proteomes" id="UP000789901">
    <property type="component" value="Unassembled WGS sequence"/>
</dbReference>
<feature type="region of interest" description="Disordered" evidence="1">
    <location>
        <begin position="68"/>
        <end position="98"/>
    </location>
</feature>
<gene>
    <name evidence="2" type="ORF">GMARGA_LOCUS15656</name>
</gene>
<organism evidence="2 3">
    <name type="scientific">Gigaspora margarita</name>
    <dbReference type="NCBI Taxonomy" id="4874"/>
    <lineage>
        <taxon>Eukaryota</taxon>
        <taxon>Fungi</taxon>
        <taxon>Fungi incertae sedis</taxon>
        <taxon>Mucoromycota</taxon>
        <taxon>Glomeromycotina</taxon>
        <taxon>Glomeromycetes</taxon>
        <taxon>Diversisporales</taxon>
        <taxon>Gigasporaceae</taxon>
        <taxon>Gigaspora</taxon>
    </lineage>
</organism>
<reference evidence="2 3" key="1">
    <citation type="submission" date="2021-06" db="EMBL/GenBank/DDBJ databases">
        <authorList>
            <person name="Kallberg Y."/>
            <person name="Tangrot J."/>
            <person name="Rosling A."/>
        </authorList>
    </citation>
    <scope>NUCLEOTIDE SEQUENCE [LARGE SCALE GENOMIC DNA]</scope>
    <source>
        <strain evidence="2 3">120-4 pot B 10/14</strain>
    </source>
</reference>
<evidence type="ECO:0000313" key="3">
    <source>
        <dbReference type="Proteomes" id="UP000789901"/>
    </source>
</evidence>
<dbReference type="EMBL" id="CAJVQB010010913">
    <property type="protein sequence ID" value="CAG8743809.1"/>
    <property type="molecule type" value="Genomic_DNA"/>
</dbReference>
<proteinExistence type="predicted"/>
<accession>A0ABN7V8J0</accession>
<keyword evidence="3" id="KW-1185">Reference proteome</keyword>
<evidence type="ECO:0000256" key="1">
    <source>
        <dbReference type="SAM" id="MobiDB-lite"/>
    </source>
</evidence>
<comment type="caution">
    <text evidence="2">The sequence shown here is derived from an EMBL/GenBank/DDBJ whole genome shotgun (WGS) entry which is preliminary data.</text>
</comment>
<sequence length="174" mass="20614">MKNGENKEKFLKVLIIYNQRKILCCKVSQEYEKEIIAEFTRQCENKIVTSSICNKSSIQQKQNRLAKKSQAEVQYKPIDNEYNKDDEDNKNDKYTDINSQKKNDNELLYEVSDFVELVSFNFRDKEENNDGKVEFSIIIKIENELFSEEILSTELNFDELLSPQLDYKEMLLPK</sequence>
<protein>
    <submittedName>
        <fullName evidence="2">20998_t:CDS:1</fullName>
    </submittedName>
</protein>